<dbReference type="EMBL" id="JABTTQ020003100">
    <property type="protein sequence ID" value="KAK6119978.1"/>
    <property type="molecule type" value="Genomic_DNA"/>
</dbReference>
<gene>
    <name evidence="2" type="ORF">DH2020_046266</name>
</gene>
<feature type="compositionally biased region" description="Polar residues" evidence="1">
    <location>
        <begin position="225"/>
        <end position="237"/>
    </location>
</feature>
<dbReference type="Proteomes" id="UP001318860">
    <property type="component" value="Unassembled WGS sequence"/>
</dbReference>
<proteinExistence type="predicted"/>
<evidence type="ECO:0000313" key="2">
    <source>
        <dbReference type="EMBL" id="KAK6119978.1"/>
    </source>
</evidence>
<comment type="caution">
    <text evidence="2">The sequence shown here is derived from an EMBL/GenBank/DDBJ whole genome shotgun (WGS) entry which is preliminary data.</text>
</comment>
<evidence type="ECO:0000313" key="3">
    <source>
        <dbReference type="Proteomes" id="UP001318860"/>
    </source>
</evidence>
<feature type="region of interest" description="Disordered" evidence="1">
    <location>
        <begin position="1"/>
        <end position="66"/>
    </location>
</feature>
<feature type="region of interest" description="Disordered" evidence="1">
    <location>
        <begin position="208"/>
        <end position="237"/>
    </location>
</feature>
<reference evidence="2 3" key="1">
    <citation type="journal article" date="2021" name="Comput. Struct. Biotechnol. J.">
        <title>De novo genome assembly of the potent medicinal plant Rehmannia glutinosa using nanopore technology.</title>
        <authorList>
            <person name="Ma L."/>
            <person name="Dong C."/>
            <person name="Song C."/>
            <person name="Wang X."/>
            <person name="Zheng X."/>
            <person name="Niu Y."/>
            <person name="Chen S."/>
            <person name="Feng W."/>
        </authorList>
    </citation>
    <scope>NUCLEOTIDE SEQUENCE [LARGE SCALE GENOMIC DNA]</scope>
    <source>
        <strain evidence="2">DH-2019</strain>
    </source>
</reference>
<name>A0ABR0UBR2_REHGL</name>
<sequence length="237" mass="25600">MASDQLRRENVTEEHDTMVEKDRVPKMATHYEHLSEKAKEEEQHISPRSHEKAHRQPEPSLEEISKLRATAQQNSVEAIRAAGEKAVAAKDVAAESGKGAAGYVGKVKDQAVVAGWGATQYTLEKVAEATKAVAGAGKTVVGYAEEKIAAAKDVVVANEEKAADFAARKKAEAQKASHHENDKGSIIVLYLCRSSTVGLTRETGEKQLLAKSNQRSSLKEEKNSNRVAASSKQSAKL</sequence>
<dbReference type="PANTHER" id="PTHR47877:SF3">
    <property type="entry name" value="LATE EMBRYOGENESIS ABUNDANT DOMAIN-CONTAINING PROTEIN _ LEA DOMAIN-CONTAINING PROTEIN"/>
    <property type="match status" value="1"/>
</dbReference>
<accession>A0ABR0UBR2</accession>
<evidence type="ECO:0000256" key="1">
    <source>
        <dbReference type="SAM" id="MobiDB-lite"/>
    </source>
</evidence>
<organism evidence="2 3">
    <name type="scientific">Rehmannia glutinosa</name>
    <name type="common">Chinese foxglove</name>
    <dbReference type="NCBI Taxonomy" id="99300"/>
    <lineage>
        <taxon>Eukaryota</taxon>
        <taxon>Viridiplantae</taxon>
        <taxon>Streptophyta</taxon>
        <taxon>Embryophyta</taxon>
        <taxon>Tracheophyta</taxon>
        <taxon>Spermatophyta</taxon>
        <taxon>Magnoliopsida</taxon>
        <taxon>eudicotyledons</taxon>
        <taxon>Gunneridae</taxon>
        <taxon>Pentapetalae</taxon>
        <taxon>asterids</taxon>
        <taxon>lamiids</taxon>
        <taxon>Lamiales</taxon>
        <taxon>Orobanchaceae</taxon>
        <taxon>Rehmannieae</taxon>
        <taxon>Rehmannia</taxon>
    </lineage>
</organism>
<feature type="compositionally biased region" description="Basic and acidic residues" evidence="1">
    <location>
        <begin position="1"/>
        <end position="57"/>
    </location>
</feature>
<protein>
    <submittedName>
        <fullName evidence="2">Uncharacterized protein</fullName>
    </submittedName>
</protein>
<keyword evidence="3" id="KW-1185">Reference proteome</keyword>
<dbReference type="PANTHER" id="PTHR47877">
    <property type="entry name" value="LATE EMBRYOGENESIS ABUNDANT DOMAIN-CONTAINING PROTEIN / LEA DOMAIN-CONTAINING PROTEIN"/>
    <property type="match status" value="1"/>
</dbReference>